<dbReference type="PROSITE" id="PS51352">
    <property type="entry name" value="THIOREDOXIN_2"/>
    <property type="match status" value="1"/>
</dbReference>
<evidence type="ECO:0000259" key="14">
    <source>
        <dbReference type="PROSITE" id="PS51352"/>
    </source>
</evidence>
<evidence type="ECO:0000256" key="6">
    <source>
        <dbReference type="ARBA" id="ARBA00022824"/>
    </source>
</evidence>
<evidence type="ECO:0000256" key="2">
    <source>
        <dbReference type="ARBA" id="ARBA00022448"/>
    </source>
</evidence>
<dbReference type="EMBL" id="KL596961">
    <property type="protein sequence ID" value="KER21510.1"/>
    <property type="molecule type" value="Genomic_DNA"/>
</dbReference>
<feature type="domain" description="Thioredoxin" evidence="14">
    <location>
        <begin position="25"/>
        <end position="144"/>
    </location>
</feature>
<gene>
    <name evidence="15" type="ORF">T265_10177</name>
</gene>
<accession>A0A074ZE77</accession>
<dbReference type="RefSeq" id="XP_009174735.1">
    <property type="nucleotide sequence ID" value="XM_009176471.1"/>
</dbReference>
<dbReference type="PANTHER" id="PTHR46107">
    <property type="entry name" value="DUMPY: SHORTER THAN WILD-TYPE"/>
    <property type="match status" value="1"/>
</dbReference>
<evidence type="ECO:0000256" key="3">
    <source>
        <dbReference type="ARBA" id="ARBA00022553"/>
    </source>
</evidence>
<evidence type="ECO:0000256" key="7">
    <source>
        <dbReference type="ARBA" id="ARBA00022982"/>
    </source>
</evidence>
<evidence type="ECO:0000256" key="9">
    <source>
        <dbReference type="ARBA" id="ARBA00023136"/>
    </source>
</evidence>
<evidence type="ECO:0000256" key="12">
    <source>
        <dbReference type="SAM" id="MobiDB-lite"/>
    </source>
</evidence>
<dbReference type="CTD" id="20324345"/>
<evidence type="ECO:0000256" key="8">
    <source>
        <dbReference type="ARBA" id="ARBA00022989"/>
    </source>
</evidence>
<feature type="transmembrane region" description="Helical" evidence="13">
    <location>
        <begin position="24"/>
        <end position="45"/>
    </location>
</feature>
<dbReference type="InterPro" id="IPR017937">
    <property type="entry name" value="Thioredoxin_CS"/>
</dbReference>
<feature type="compositionally biased region" description="Basic and acidic residues" evidence="12">
    <location>
        <begin position="267"/>
        <end position="288"/>
    </location>
</feature>
<feature type="region of interest" description="Disordered" evidence="12">
    <location>
        <begin position="260"/>
        <end position="288"/>
    </location>
</feature>
<evidence type="ECO:0000256" key="13">
    <source>
        <dbReference type="SAM" id="Phobius"/>
    </source>
</evidence>
<dbReference type="Proteomes" id="UP000054324">
    <property type="component" value="Unassembled WGS sequence"/>
</dbReference>
<keyword evidence="9 13" id="KW-0472">Membrane</keyword>
<evidence type="ECO:0000256" key="1">
    <source>
        <dbReference type="ARBA" id="ARBA00004115"/>
    </source>
</evidence>
<keyword evidence="6" id="KW-0256">Endoplasmic reticulum</keyword>
<dbReference type="GeneID" id="20324345"/>
<keyword evidence="5" id="KW-0732">Signal</keyword>
<dbReference type="GO" id="GO:0005789">
    <property type="term" value="C:endoplasmic reticulum membrane"/>
    <property type="evidence" value="ECO:0007669"/>
    <property type="project" value="UniProtKB-SubCell"/>
</dbReference>
<proteinExistence type="predicted"/>
<dbReference type="Pfam" id="PF00085">
    <property type="entry name" value="Thioredoxin"/>
    <property type="match status" value="1"/>
</dbReference>
<feature type="transmembrane region" description="Helical" evidence="13">
    <location>
        <begin position="188"/>
        <end position="214"/>
    </location>
</feature>
<protein>
    <recommendedName>
        <fullName evidence="14">Thioredoxin domain-containing protein</fullName>
    </recommendedName>
</protein>
<keyword evidence="10" id="KW-1015">Disulfide bond</keyword>
<evidence type="ECO:0000313" key="16">
    <source>
        <dbReference type="Proteomes" id="UP000054324"/>
    </source>
</evidence>
<dbReference type="Gene3D" id="3.40.30.10">
    <property type="entry name" value="Glutaredoxin"/>
    <property type="match status" value="1"/>
</dbReference>
<keyword evidence="16" id="KW-1185">Reference proteome</keyword>
<feature type="transmembrane region" description="Helical" evidence="13">
    <location>
        <begin position="163"/>
        <end position="182"/>
    </location>
</feature>
<evidence type="ECO:0000256" key="10">
    <source>
        <dbReference type="ARBA" id="ARBA00023157"/>
    </source>
</evidence>
<name>A0A074ZE77_OPIVI</name>
<keyword evidence="11" id="KW-0676">Redox-active center</keyword>
<dbReference type="OrthoDB" id="7869097at2759"/>
<keyword evidence="4 13" id="KW-0812">Transmembrane</keyword>
<dbReference type="GO" id="GO:0015036">
    <property type="term" value="F:disulfide oxidoreductase activity"/>
    <property type="evidence" value="ECO:0007669"/>
    <property type="project" value="TreeGrafter"/>
</dbReference>
<evidence type="ECO:0000256" key="11">
    <source>
        <dbReference type="ARBA" id="ARBA00023284"/>
    </source>
</evidence>
<dbReference type="PANTHER" id="PTHR46107:SF3">
    <property type="entry name" value="THIOREDOXIN DOMAIN-CONTAINING PROTEIN"/>
    <property type="match status" value="1"/>
</dbReference>
<dbReference type="AlphaFoldDB" id="A0A074ZE77"/>
<keyword evidence="8 13" id="KW-1133">Transmembrane helix</keyword>
<reference evidence="15 16" key="1">
    <citation type="submission" date="2013-11" db="EMBL/GenBank/DDBJ databases">
        <title>Opisthorchis viverrini - life in the bile duct.</title>
        <authorList>
            <person name="Young N.D."/>
            <person name="Nagarajan N."/>
            <person name="Lin S.J."/>
            <person name="Korhonen P.K."/>
            <person name="Jex A.R."/>
            <person name="Hall R.S."/>
            <person name="Safavi-Hemami H."/>
            <person name="Kaewkong W."/>
            <person name="Bertrand D."/>
            <person name="Gao S."/>
            <person name="Seet Q."/>
            <person name="Wongkham S."/>
            <person name="Teh B.T."/>
            <person name="Wongkham C."/>
            <person name="Intapan P.M."/>
            <person name="Maleewong W."/>
            <person name="Yang X."/>
            <person name="Hu M."/>
            <person name="Wang Z."/>
            <person name="Hofmann A."/>
            <person name="Sternberg P.W."/>
            <person name="Tan P."/>
            <person name="Wang J."/>
            <person name="Gasser R.B."/>
        </authorList>
    </citation>
    <scope>NUCLEOTIDE SEQUENCE [LARGE SCALE GENOMIC DNA]</scope>
</reference>
<dbReference type="PROSITE" id="PS00194">
    <property type="entry name" value="THIOREDOXIN_1"/>
    <property type="match status" value="1"/>
</dbReference>
<evidence type="ECO:0000256" key="5">
    <source>
        <dbReference type="ARBA" id="ARBA00022729"/>
    </source>
</evidence>
<dbReference type="InterPro" id="IPR013766">
    <property type="entry name" value="Thioredoxin_domain"/>
</dbReference>
<keyword evidence="3" id="KW-0597">Phosphoprotein</keyword>
<dbReference type="InterPro" id="IPR036249">
    <property type="entry name" value="Thioredoxin-like_sf"/>
</dbReference>
<dbReference type="STRING" id="6198.A0A074ZE77"/>
<evidence type="ECO:0000256" key="4">
    <source>
        <dbReference type="ARBA" id="ARBA00022692"/>
    </source>
</evidence>
<dbReference type="InterPro" id="IPR052454">
    <property type="entry name" value="TMX_domain-containing"/>
</dbReference>
<evidence type="ECO:0000313" key="15">
    <source>
        <dbReference type="EMBL" id="KER21510.1"/>
    </source>
</evidence>
<dbReference type="KEGG" id="ovi:T265_10177"/>
<dbReference type="SUPFAM" id="SSF52833">
    <property type="entry name" value="Thioredoxin-like"/>
    <property type="match status" value="1"/>
</dbReference>
<keyword evidence="2" id="KW-0813">Transport</keyword>
<comment type="subcellular location">
    <subcellularLocation>
        <location evidence="1">Endoplasmic reticulum membrane</location>
        <topology evidence="1">Single-pass type I membrane protein</topology>
    </subcellularLocation>
</comment>
<organism evidence="15 16">
    <name type="scientific">Opisthorchis viverrini</name>
    <name type="common">Southeast Asian liver fluke</name>
    <dbReference type="NCBI Taxonomy" id="6198"/>
    <lineage>
        <taxon>Eukaryota</taxon>
        <taxon>Metazoa</taxon>
        <taxon>Spiralia</taxon>
        <taxon>Lophotrochozoa</taxon>
        <taxon>Platyhelminthes</taxon>
        <taxon>Trematoda</taxon>
        <taxon>Digenea</taxon>
        <taxon>Opisthorchiida</taxon>
        <taxon>Opisthorchiata</taxon>
        <taxon>Opisthorchiidae</taxon>
        <taxon>Opisthorchis</taxon>
    </lineage>
</organism>
<keyword evidence="7" id="KW-0249">Electron transport</keyword>
<sequence length="288" mass="33313">MAVDLPEADRTWVFFGNKWCLRDMVVLCVLFSPFILCAFCSGEVISINSTNWHETFNDEWFLEFFAPWCPACRQFSAVWKQLSDEPGLGVHIAAVDVTESPVLSFVFFVRQLPTLFHVKDGVFRLYNGSRNFIDLHRYLTEKQYIHTEPIPWYYSPSTFHMQLFFRFMELGMTITNVHQYLLDSGYPTWLSFIIIGSGTIIFGLVLGTILVILFDCIVPPRPQICRFFTRREDPRKSTISPSTSTTKKIEEREVITHGTHKLSVDASGEHQDESEELEVRKRSGDSKD</sequence>